<evidence type="ECO:0000313" key="1">
    <source>
        <dbReference type="EMBL" id="KAI9920395.1"/>
    </source>
</evidence>
<dbReference type="EMBL" id="CM047589">
    <property type="protein sequence ID" value="KAI9920395.1"/>
    <property type="molecule type" value="Genomic_DNA"/>
</dbReference>
<sequence length="124" mass="13635">MNPAARENLARTHHTLKGTQAEERGGGESLREVASAVVDRAARAETAIGKATSMKDNGLINDHLHKAIIKVLQNDEQLKQFEELIDARLSDEATEAAINLALILHKVDSKAVSKAFHLYRDPQM</sequence>
<proteinExistence type="predicted"/>
<accession>A0ACC0WNE0</accession>
<gene>
    <name evidence="1" type="ORF">PsorP6_015485</name>
</gene>
<name>A0ACC0WNE0_9STRA</name>
<evidence type="ECO:0000313" key="2">
    <source>
        <dbReference type="Proteomes" id="UP001163321"/>
    </source>
</evidence>
<comment type="caution">
    <text evidence="1">The sequence shown here is derived from an EMBL/GenBank/DDBJ whole genome shotgun (WGS) entry which is preliminary data.</text>
</comment>
<reference evidence="1 2" key="1">
    <citation type="journal article" date="2022" name="bioRxiv">
        <title>The genome of the oomycete Peronosclerospora sorghi, a cosmopolitan pathogen of maize and sorghum, is inflated with dispersed pseudogenes.</title>
        <authorList>
            <person name="Fletcher K."/>
            <person name="Martin F."/>
            <person name="Isakeit T."/>
            <person name="Cavanaugh K."/>
            <person name="Magill C."/>
            <person name="Michelmore R."/>
        </authorList>
    </citation>
    <scope>NUCLEOTIDE SEQUENCE [LARGE SCALE GENOMIC DNA]</scope>
    <source>
        <strain evidence="1">P6</strain>
    </source>
</reference>
<dbReference type="Proteomes" id="UP001163321">
    <property type="component" value="Chromosome 10"/>
</dbReference>
<keyword evidence="2" id="KW-1185">Reference proteome</keyword>
<organism evidence="1 2">
    <name type="scientific">Peronosclerospora sorghi</name>
    <dbReference type="NCBI Taxonomy" id="230839"/>
    <lineage>
        <taxon>Eukaryota</taxon>
        <taxon>Sar</taxon>
        <taxon>Stramenopiles</taxon>
        <taxon>Oomycota</taxon>
        <taxon>Peronosporomycetes</taxon>
        <taxon>Peronosporales</taxon>
        <taxon>Peronosporaceae</taxon>
        <taxon>Peronosclerospora</taxon>
    </lineage>
</organism>
<protein>
    <submittedName>
        <fullName evidence="1">Uncharacterized protein</fullName>
    </submittedName>
</protein>